<sequence>MKYLYKILSMALIGTMLYSCQKETYNYSEVNTLSIKKDADTYEVQQRDILTIDPVISTSQTDGGPYTYEWLVYKDVDIADYNISAANPPNKAKKLSSDKKLNVEIMLDPGVYHLQLTITDSKTNLKTYDQSTLTVNGKFYEGWLVMSNTSGKPTVSFVRKDGEVFLDVIGLSNKGMALSGKGLAAFSGVHKQLESVNVFTDQEFYSFNANDFSLIGTSGSLMETKIAPIRSPHYAINNINFDQYIVSNGSVYGALTPYGGFGKYSSRFSGPDYSVFPFFMTGSKAYTLFYDNKGKRFLHNSYNTRSLLEFASIPEEVKDGVVTVAYNVSAVGKTAIAIDKGANNEYFLVMKDDVDYYLYSILPDNASPAGMKQKMTHVPEIAKATSFAVSEANKQMYYAVGNTIYIYDILANSAKVAYQFPANTLIKDLKMFKSKGWSKVDPLFNRRLTVATYNGSEGELYYFDLLPIGDIENNTYSKKFGGFGEIEQINYRNPNL</sequence>
<organism evidence="1 2">
    <name type="scientific">Sphingobacterium yanglingense</name>
    <dbReference type="NCBI Taxonomy" id="1437280"/>
    <lineage>
        <taxon>Bacteria</taxon>
        <taxon>Pseudomonadati</taxon>
        <taxon>Bacteroidota</taxon>
        <taxon>Sphingobacteriia</taxon>
        <taxon>Sphingobacteriales</taxon>
        <taxon>Sphingobacteriaceae</taxon>
        <taxon>Sphingobacterium</taxon>
    </lineage>
</organism>
<dbReference type="Proteomes" id="UP000295292">
    <property type="component" value="Unassembled WGS sequence"/>
</dbReference>
<dbReference type="InterPro" id="IPR032183">
    <property type="entry name" value="PKD-like"/>
</dbReference>
<keyword evidence="2" id="KW-1185">Reference proteome</keyword>
<dbReference type="Gene3D" id="2.60.40.10">
    <property type="entry name" value="Immunoglobulins"/>
    <property type="match status" value="1"/>
</dbReference>
<dbReference type="Pfam" id="PF16407">
    <property type="entry name" value="PKD_2"/>
    <property type="match status" value="1"/>
</dbReference>
<evidence type="ECO:0000313" key="1">
    <source>
        <dbReference type="EMBL" id="TDQ72241.1"/>
    </source>
</evidence>
<dbReference type="AlphaFoldDB" id="A0A4R6W1I4"/>
<evidence type="ECO:0000313" key="2">
    <source>
        <dbReference type="Proteomes" id="UP000295292"/>
    </source>
</evidence>
<name>A0A4R6W1I4_9SPHI</name>
<dbReference type="InterPro" id="IPR013783">
    <property type="entry name" value="Ig-like_fold"/>
</dbReference>
<dbReference type="OrthoDB" id="1095195at2"/>
<accession>A0A4R6W1I4</accession>
<proteinExistence type="predicted"/>
<gene>
    <name evidence="1" type="ORF">CLV99_4704</name>
</gene>
<comment type="caution">
    <text evidence="1">The sequence shown here is derived from an EMBL/GenBank/DDBJ whole genome shotgun (WGS) entry which is preliminary data.</text>
</comment>
<dbReference type="RefSeq" id="WP_133586829.1">
    <property type="nucleotide sequence ID" value="NZ_SNYV01000020.1"/>
</dbReference>
<reference evidence="1 2" key="1">
    <citation type="submission" date="2019-03" db="EMBL/GenBank/DDBJ databases">
        <title>Genomic Encyclopedia of Archaeal and Bacterial Type Strains, Phase II (KMG-II): from individual species to whole genera.</title>
        <authorList>
            <person name="Goeker M."/>
        </authorList>
    </citation>
    <scope>NUCLEOTIDE SEQUENCE [LARGE SCALE GENOMIC DNA]</scope>
    <source>
        <strain evidence="1 2">DSM 28353</strain>
    </source>
</reference>
<dbReference type="EMBL" id="SNYV01000020">
    <property type="protein sequence ID" value="TDQ72241.1"/>
    <property type="molecule type" value="Genomic_DNA"/>
</dbReference>
<dbReference type="PROSITE" id="PS51257">
    <property type="entry name" value="PROKAR_LIPOPROTEIN"/>
    <property type="match status" value="1"/>
</dbReference>
<protein>
    <submittedName>
        <fullName evidence="1">PKD family protein</fullName>
    </submittedName>
</protein>